<evidence type="ECO:0000313" key="1">
    <source>
        <dbReference type="EMBL" id="MBB3121726.1"/>
    </source>
</evidence>
<dbReference type="Proteomes" id="UP000541535">
    <property type="component" value="Unassembled WGS sequence"/>
</dbReference>
<organism evidence="1 2">
    <name type="scientific">Pseudoduganella violacea</name>
    <dbReference type="NCBI Taxonomy" id="1715466"/>
    <lineage>
        <taxon>Bacteria</taxon>
        <taxon>Pseudomonadati</taxon>
        <taxon>Pseudomonadota</taxon>
        <taxon>Betaproteobacteria</taxon>
        <taxon>Burkholderiales</taxon>
        <taxon>Oxalobacteraceae</taxon>
        <taxon>Telluria group</taxon>
        <taxon>Pseudoduganella</taxon>
    </lineage>
</organism>
<comment type="caution">
    <text evidence="1">The sequence shown here is derived from an EMBL/GenBank/DDBJ whole genome shotgun (WGS) entry which is preliminary data.</text>
</comment>
<gene>
    <name evidence="1" type="ORF">FHS03_004818</name>
</gene>
<proteinExistence type="predicted"/>
<sequence length="189" mass="21000">MPVMSPLATVASLTPVRRDRDRRVRWPVSWEALAFFASTDCGPGSDEPRGRPCAARYASTLWRRHLAPYSRGHRLPRNGEEVSPFLLRRTTMSQAINVATVPTAPCMLVGGRKRRPGLRRRVSALVRSWSDSVGRHCRSIRRASAVARHPMAMGQLPRQRAALLAAPRRQPCKAASLWGWTVQAEGASS</sequence>
<dbReference type="AlphaFoldDB" id="A0A7W5BEJ5"/>
<reference evidence="1 2" key="1">
    <citation type="submission" date="2020-08" db="EMBL/GenBank/DDBJ databases">
        <title>Genomic Encyclopedia of Type Strains, Phase III (KMG-III): the genomes of soil and plant-associated and newly described type strains.</title>
        <authorList>
            <person name="Whitman W."/>
        </authorList>
    </citation>
    <scope>NUCLEOTIDE SEQUENCE [LARGE SCALE GENOMIC DNA]</scope>
    <source>
        <strain evidence="1 2">CECT 8897</strain>
    </source>
</reference>
<evidence type="ECO:0000313" key="2">
    <source>
        <dbReference type="Proteomes" id="UP000541535"/>
    </source>
</evidence>
<keyword evidence="2" id="KW-1185">Reference proteome</keyword>
<accession>A0A7W5BEJ5</accession>
<dbReference type="EMBL" id="JACHXD010000019">
    <property type="protein sequence ID" value="MBB3121726.1"/>
    <property type="molecule type" value="Genomic_DNA"/>
</dbReference>
<protein>
    <submittedName>
        <fullName evidence="1">Uncharacterized protein</fullName>
    </submittedName>
</protein>
<name>A0A7W5BEJ5_9BURK</name>